<evidence type="ECO:0000313" key="5">
    <source>
        <dbReference type="Proteomes" id="UP001367676"/>
    </source>
</evidence>
<evidence type="ECO:0000256" key="1">
    <source>
        <dbReference type="ARBA" id="ARBA00009662"/>
    </source>
</evidence>
<dbReference type="GO" id="GO:0006751">
    <property type="term" value="P:glutathione catabolic process"/>
    <property type="evidence" value="ECO:0007669"/>
    <property type="project" value="InterPro"/>
</dbReference>
<dbReference type="GO" id="GO:0061928">
    <property type="term" value="F:glutathione specific gamma-glutamylcyclotransferase activity"/>
    <property type="evidence" value="ECO:0007669"/>
    <property type="project" value="UniProtKB-EC"/>
</dbReference>
<evidence type="ECO:0000256" key="3">
    <source>
        <dbReference type="ARBA" id="ARBA00048073"/>
    </source>
</evidence>
<evidence type="ECO:0008006" key="6">
    <source>
        <dbReference type="Google" id="ProtNLM"/>
    </source>
</evidence>
<dbReference type="GO" id="GO:0005737">
    <property type="term" value="C:cytoplasm"/>
    <property type="evidence" value="ECO:0007669"/>
    <property type="project" value="TreeGrafter"/>
</dbReference>
<evidence type="ECO:0000313" key="4">
    <source>
        <dbReference type="EMBL" id="KAK7605283.1"/>
    </source>
</evidence>
<comment type="catalytic activity">
    <reaction evidence="3">
        <text>glutathione = L-cysteinylglycine + 5-oxo-L-proline</text>
        <dbReference type="Rhea" id="RHEA:47724"/>
        <dbReference type="ChEBI" id="CHEBI:57925"/>
        <dbReference type="ChEBI" id="CHEBI:58402"/>
        <dbReference type="ChEBI" id="CHEBI:61694"/>
        <dbReference type="EC" id="4.3.2.7"/>
    </reaction>
</comment>
<comment type="similarity">
    <text evidence="1">Belongs to the gamma-glutamylcyclotransferase family. ChaC subfamily.</text>
</comment>
<sequence>MSSSIPSSFQPVDSSVTATCENVGDNSVWVFGYGSLCWNPGFVYTRSRLGYVKGYARKFWQGSATHRGTETQAIYGLRITSDYQDEKFGLS</sequence>
<dbReference type="Proteomes" id="UP001367676">
    <property type="component" value="Unassembled WGS sequence"/>
</dbReference>
<proteinExistence type="inferred from homology"/>
<dbReference type="PANTHER" id="PTHR12192">
    <property type="entry name" value="CATION TRANSPORT PROTEIN CHAC-RELATED"/>
    <property type="match status" value="1"/>
</dbReference>
<keyword evidence="5" id="KW-1185">Reference proteome</keyword>
<dbReference type="PANTHER" id="PTHR12192:SF26">
    <property type="entry name" value="GLUTATHIONE-SPECIFIC GAMMA-GLUTAMYLCYCLOTRANSFERASE 1"/>
    <property type="match status" value="1"/>
</dbReference>
<dbReference type="EMBL" id="JBBCAQ010000002">
    <property type="protein sequence ID" value="KAK7605283.1"/>
    <property type="molecule type" value="Genomic_DNA"/>
</dbReference>
<reference evidence="4 5" key="1">
    <citation type="submission" date="2024-03" db="EMBL/GenBank/DDBJ databases">
        <title>Adaptation during the transition from Ophiocordyceps entomopathogen to insect associate is accompanied by gene loss and intensified selection.</title>
        <authorList>
            <person name="Ward C.M."/>
            <person name="Onetto C.A."/>
            <person name="Borneman A.R."/>
        </authorList>
    </citation>
    <scope>NUCLEOTIDE SEQUENCE [LARGE SCALE GENOMIC DNA]</scope>
    <source>
        <strain evidence="4">AWRI1</strain>
        <tissue evidence="4">Single Adult Female</tissue>
    </source>
</reference>
<evidence type="ECO:0000256" key="2">
    <source>
        <dbReference type="ARBA" id="ARBA00023239"/>
    </source>
</evidence>
<name>A0AAN9Y9J4_9HEMI</name>
<dbReference type="InterPro" id="IPR006840">
    <property type="entry name" value="ChaC"/>
</dbReference>
<comment type="caution">
    <text evidence="4">The sequence shown here is derived from an EMBL/GenBank/DDBJ whole genome shotgun (WGS) entry which is preliminary data.</text>
</comment>
<dbReference type="InterPro" id="IPR013024">
    <property type="entry name" value="GGCT-like"/>
</dbReference>
<gene>
    <name evidence="4" type="ORF">V9T40_007141</name>
</gene>
<dbReference type="AlphaFoldDB" id="A0AAN9Y9J4"/>
<accession>A0AAN9Y9J4</accession>
<organism evidence="4 5">
    <name type="scientific">Parthenolecanium corni</name>
    <dbReference type="NCBI Taxonomy" id="536013"/>
    <lineage>
        <taxon>Eukaryota</taxon>
        <taxon>Metazoa</taxon>
        <taxon>Ecdysozoa</taxon>
        <taxon>Arthropoda</taxon>
        <taxon>Hexapoda</taxon>
        <taxon>Insecta</taxon>
        <taxon>Pterygota</taxon>
        <taxon>Neoptera</taxon>
        <taxon>Paraneoptera</taxon>
        <taxon>Hemiptera</taxon>
        <taxon>Sternorrhyncha</taxon>
        <taxon>Coccoidea</taxon>
        <taxon>Coccidae</taxon>
        <taxon>Parthenolecanium</taxon>
    </lineage>
</organism>
<keyword evidence="2" id="KW-0456">Lyase</keyword>
<dbReference type="Pfam" id="PF04752">
    <property type="entry name" value="ChaC"/>
    <property type="match status" value="1"/>
</dbReference>
<dbReference type="CDD" id="cd06661">
    <property type="entry name" value="GGCT_like"/>
    <property type="match status" value="1"/>
</dbReference>
<protein>
    <recommendedName>
        <fullName evidence="6">Glutathione-specific gamma-glutamylcyclotransferase</fullName>
    </recommendedName>
</protein>